<accession>A0AC35FSW0</accession>
<evidence type="ECO:0000313" key="1">
    <source>
        <dbReference type="Proteomes" id="UP000887580"/>
    </source>
</evidence>
<sequence length="87" mass="9637">MSSYPLSCNIAHAKNIRQACFPTQSKMLMHHGSPVSKTVINESISTKPSTTFTTPMALLSKNPFTMMSEIINFNADDLIPKAFCKEN</sequence>
<name>A0AC35FSW0_9BILA</name>
<protein>
    <submittedName>
        <fullName evidence="2">Ovule protein</fullName>
    </submittedName>
</protein>
<organism evidence="1 2">
    <name type="scientific">Panagrolaimus sp. PS1159</name>
    <dbReference type="NCBI Taxonomy" id="55785"/>
    <lineage>
        <taxon>Eukaryota</taxon>
        <taxon>Metazoa</taxon>
        <taxon>Ecdysozoa</taxon>
        <taxon>Nematoda</taxon>
        <taxon>Chromadorea</taxon>
        <taxon>Rhabditida</taxon>
        <taxon>Tylenchina</taxon>
        <taxon>Panagrolaimomorpha</taxon>
        <taxon>Panagrolaimoidea</taxon>
        <taxon>Panagrolaimidae</taxon>
        <taxon>Panagrolaimus</taxon>
    </lineage>
</organism>
<proteinExistence type="predicted"/>
<reference evidence="2" key="1">
    <citation type="submission" date="2022-11" db="UniProtKB">
        <authorList>
            <consortium name="WormBaseParasite"/>
        </authorList>
    </citation>
    <scope>IDENTIFICATION</scope>
</reference>
<dbReference type="WBParaSite" id="PS1159_v2.g20113.t1">
    <property type="protein sequence ID" value="PS1159_v2.g20113.t1"/>
    <property type="gene ID" value="PS1159_v2.g20113"/>
</dbReference>
<dbReference type="Proteomes" id="UP000887580">
    <property type="component" value="Unplaced"/>
</dbReference>
<evidence type="ECO:0000313" key="2">
    <source>
        <dbReference type="WBParaSite" id="PS1159_v2.g20113.t1"/>
    </source>
</evidence>